<reference evidence="3" key="1">
    <citation type="submission" date="2023-06" db="EMBL/GenBank/DDBJ databases">
        <title>Genome-scale phylogeny and comparative genomics of the fungal order Sordariales.</title>
        <authorList>
            <consortium name="Lawrence Berkeley National Laboratory"/>
            <person name="Hensen N."/>
            <person name="Bonometti L."/>
            <person name="Westerberg I."/>
            <person name="Brannstrom I.O."/>
            <person name="Guillou S."/>
            <person name="Cros-Aarteil S."/>
            <person name="Calhoun S."/>
            <person name="Haridas S."/>
            <person name="Kuo A."/>
            <person name="Mondo S."/>
            <person name="Pangilinan J."/>
            <person name="Riley R."/>
            <person name="LaButti K."/>
            <person name="Andreopoulos B."/>
            <person name="Lipzen A."/>
            <person name="Chen C."/>
            <person name="Yanf M."/>
            <person name="Daum C."/>
            <person name="Ng V."/>
            <person name="Clum A."/>
            <person name="Steindorff A."/>
            <person name="Ohm R."/>
            <person name="Martin F."/>
            <person name="Silar P."/>
            <person name="Natvig D."/>
            <person name="Lalanne C."/>
            <person name="Gautier V."/>
            <person name="Ament-velasquez S.L."/>
            <person name="Kruys A."/>
            <person name="Hutchinson M.I."/>
            <person name="Powell A.J."/>
            <person name="Barry K."/>
            <person name="Miller A.N."/>
            <person name="Grigoriev I.V."/>
            <person name="Debuchy R."/>
            <person name="Gladieux P."/>
            <person name="Thoren M.H."/>
            <person name="Johannesson H."/>
        </authorList>
    </citation>
    <scope>NUCLEOTIDE SEQUENCE</scope>
    <source>
        <strain evidence="3">SMH3187-1</strain>
    </source>
</reference>
<evidence type="ECO:0000313" key="3">
    <source>
        <dbReference type="EMBL" id="KAK0751341.1"/>
    </source>
</evidence>
<evidence type="ECO:0000313" key="4">
    <source>
        <dbReference type="Proteomes" id="UP001172155"/>
    </source>
</evidence>
<dbReference type="EMBL" id="JAUKUD010000002">
    <property type="protein sequence ID" value="KAK0751341.1"/>
    <property type="molecule type" value="Genomic_DNA"/>
</dbReference>
<dbReference type="SUPFAM" id="SSF53335">
    <property type="entry name" value="S-adenosyl-L-methionine-dependent methyltransferases"/>
    <property type="match status" value="1"/>
</dbReference>
<dbReference type="InterPro" id="IPR029063">
    <property type="entry name" value="SAM-dependent_MTases_sf"/>
</dbReference>
<dbReference type="Pfam" id="PF13489">
    <property type="entry name" value="Methyltransf_23"/>
    <property type="match status" value="1"/>
</dbReference>
<dbReference type="CDD" id="cd02440">
    <property type="entry name" value="AdoMet_MTases"/>
    <property type="match status" value="1"/>
</dbReference>
<keyword evidence="3" id="KW-0489">Methyltransferase</keyword>
<dbReference type="Gene3D" id="3.40.50.150">
    <property type="entry name" value="Vaccinia Virus protein VP39"/>
    <property type="match status" value="1"/>
</dbReference>
<dbReference type="GO" id="GO:0032259">
    <property type="term" value="P:methylation"/>
    <property type="evidence" value="ECO:0007669"/>
    <property type="project" value="UniProtKB-KW"/>
</dbReference>
<dbReference type="GO" id="GO:0008168">
    <property type="term" value="F:methyltransferase activity"/>
    <property type="evidence" value="ECO:0007669"/>
    <property type="project" value="UniProtKB-KW"/>
</dbReference>
<accession>A0AA40F5Q9</accession>
<organism evidence="3 4">
    <name type="scientific">Schizothecium vesticola</name>
    <dbReference type="NCBI Taxonomy" id="314040"/>
    <lineage>
        <taxon>Eukaryota</taxon>
        <taxon>Fungi</taxon>
        <taxon>Dikarya</taxon>
        <taxon>Ascomycota</taxon>
        <taxon>Pezizomycotina</taxon>
        <taxon>Sordariomycetes</taxon>
        <taxon>Sordariomycetidae</taxon>
        <taxon>Sordariales</taxon>
        <taxon>Schizotheciaceae</taxon>
        <taxon>Schizothecium</taxon>
    </lineage>
</organism>
<name>A0AA40F5Q9_9PEZI</name>
<comment type="similarity">
    <text evidence="1">Belongs to the methyltransferase superfamily. LaeA methyltransferase family.</text>
</comment>
<dbReference type="Proteomes" id="UP001172155">
    <property type="component" value="Unassembled WGS sequence"/>
</dbReference>
<protein>
    <submittedName>
        <fullName evidence="3">S-adenosyl-L-methionine-dependent methyltransferase</fullName>
    </submittedName>
</protein>
<proteinExistence type="inferred from homology"/>
<comment type="caution">
    <text evidence="3">The sequence shown here is derived from an EMBL/GenBank/DDBJ whole genome shotgun (WGS) entry which is preliminary data.</text>
</comment>
<sequence length="352" mass="39811">MADDDNPGLALPVLNTAVLSSTEHLAIDPDIDDDDNDSALGGSINDNQPSSASIASTIFNYRKLHGRTFHNFQTGDLQYWGPNDEEMSEGMDYFHHALQMALDDKLFLAPLDNPQRVLDVGAGTGMWTIDFADSFPSASVTGIDLSPMQPSWIPPNCKFIIDDLSQPWAFPDNYFDFIHIRYMMGCFRDWTRLYKECFRCLKPGGWLQHGEPGPGLRSDDGTLPEIWNEWTAHCMRASEMLGQPFDIPADARWPQWLEDGGFPVAGIRKKTFHMPVGMWPAEKKWKTIGALHGLAVDVGLEGFVLYTHTRVLGWEYSEVQAFLAKVRAALRSRRNHTYVVWTFAWVQKPLVE</sequence>
<dbReference type="PANTHER" id="PTHR43591">
    <property type="entry name" value="METHYLTRANSFERASE"/>
    <property type="match status" value="1"/>
</dbReference>
<dbReference type="AlphaFoldDB" id="A0AA40F5Q9"/>
<feature type="region of interest" description="Disordered" evidence="2">
    <location>
        <begin position="28"/>
        <end position="47"/>
    </location>
</feature>
<dbReference type="PANTHER" id="PTHR43591:SF24">
    <property type="entry name" value="2-METHOXY-6-POLYPRENYL-1,4-BENZOQUINOL METHYLASE, MITOCHONDRIAL"/>
    <property type="match status" value="1"/>
</dbReference>
<evidence type="ECO:0000256" key="1">
    <source>
        <dbReference type="ARBA" id="ARBA00038158"/>
    </source>
</evidence>
<gene>
    <name evidence="3" type="ORF">B0T18DRAFT_402283</name>
</gene>
<keyword evidence="4" id="KW-1185">Reference proteome</keyword>
<evidence type="ECO:0000256" key="2">
    <source>
        <dbReference type="SAM" id="MobiDB-lite"/>
    </source>
</evidence>
<keyword evidence="3" id="KW-0808">Transferase</keyword>